<dbReference type="Proteomes" id="UP000050956">
    <property type="component" value="Unassembled WGS sequence"/>
</dbReference>
<sequence>MAACEQGNMTMDNADIEQLVRMQQLCDRVISKTEALEPVLEAIAGLNKDIQQLEAIYGQDWLRLHDALPADADTPAGLLACIAPGRYSVLSQDTIWDALQAARQAQLALTKRLVAAL</sequence>
<dbReference type="PATRIC" id="fig|336566.3.peg.1847"/>
<keyword evidence="2" id="KW-1185">Reference proteome</keyword>
<dbReference type="RefSeq" id="WP_057638496.1">
    <property type="nucleotide sequence ID" value="NZ_LDJM01000030.1"/>
</dbReference>
<gene>
    <name evidence="1" type="ORF">ABB30_11720</name>
</gene>
<comment type="caution">
    <text evidence="1">The sequence shown here is derived from an EMBL/GenBank/DDBJ whole genome shotgun (WGS) entry which is preliminary data.</text>
</comment>
<proteinExistence type="predicted"/>
<protein>
    <recommendedName>
        <fullName evidence="3">DUF4298 domain-containing protein</fullName>
    </recommendedName>
</protein>
<evidence type="ECO:0000313" key="1">
    <source>
        <dbReference type="EMBL" id="KRG75425.1"/>
    </source>
</evidence>
<dbReference type="InterPro" id="IPR025384">
    <property type="entry name" value="DUF4298"/>
</dbReference>
<dbReference type="OrthoDB" id="8602690at2"/>
<dbReference type="EMBL" id="LDJM01000030">
    <property type="protein sequence ID" value="KRG75425.1"/>
    <property type="molecule type" value="Genomic_DNA"/>
</dbReference>
<evidence type="ECO:0008006" key="3">
    <source>
        <dbReference type="Google" id="ProtNLM"/>
    </source>
</evidence>
<dbReference type="Pfam" id="PF14131">
    <property type="entry name" value="DUF4298"/>
    <property type="match status" value="1"/>
</dbReference>
<name>A0A0R0DC79_9GAMM</name>
<dbReference type="AlphaFoldDB" id="A0A0R0DC79"/>
<evidence type="ECO:0000313" key="2">
    <source>
        <dbReference type="Proteomes" id="UP000050956"/>
    </source>
</evidence>
<accession>A0A0R0DC79</accession>
<reference evidence="1 2" key="1">
    <citation type="submission" date="2015-05" db="EMBL/GenBank/DDBJ databases">
        <title>Genome sequencing and analysis of members of genus Stenotrophomonas.</title>
        <authorList>
            <person name="Patil P.P."/>
            <person name="Midha S."/>
            <person name="Patil P.B."/>
        </authorList>
    </citation>
    <scope>NUCLEOTIDE SEQUENCE [LARGE SCALE GENOMIC DNA]</scope>
    <source>
        <strain evidence="1 2">DSM 24757</strain>
    </source>
</reference>
<organism evidence="1 2">
    <name type="scientific">Stenotrophomonas ginsengisoli</name>
    <dbReference type="NCBI Taxonomy" id="336566"/>
    <lineage>
        <taxon>Bacteria</taxon>
        <taxon>Pseudomonadati</taxon>
        <taxon>Pseudomonadota</taxon>
        <taxon>Gammaproteobacteria</taxon>
        <taxon>Lysobacterales</taxon>
        <taxon>Lysobacteraceae</taxon>
        <taxon>Stenotrophomonas</taxon>
    </lineage>
</organism>